<protein>
    <submittedName>
        <fullName evidence="1">Uncharacterized protein</fullName>
    </submittedName>
</protein>
<sequence>MISTPTNQTTKTPIGVLAQPLSVEGIEDSDLAGHVPREILKTGTRIVIPYWLDPLPNDRLWVIKRQNGVEDTLYNVKYPTPLTDKELYFDLTPTHLAVDGSMFLYYVLWKGDGGNDDRSPDRKLTIDHTPLLTFLEPLAVHATLWGYLNNNTNPPLTSGATLRVRPLINIALPGYVAVIIWRGYRSLNGSGPEVTEVYGRWEKILSETDITNGFNHVVPFQKHISSLFDNDSAVFICQLFDGGRIIAGSEQGLVKIDQKIPGKPGPSGLNAQGDTLMTMQFVPKVQRSTSTVSSGGGVLSTFAINGLINGFIPKAMFDTKALIVDVDRPPDELEQDSMDFKYREKGSLAWIDYPETFFLGPVASRPPTPIPVTLNADLFKELATSLGPTVWEIMFEFFKDNGGNGDPSNIVEAISDDTAPVNTKNPPRKIKPTPVPNFANGTPLPQRIIDKTWIDANTDMNFTVSVGYFGRRPDDMLTVWLISGMQKVQVYNATVNATGAFSIPSSALLQFLNGRVNMSYRWDDWLANQGEESVSTPILTLALPQAPLAKKAPLVPKTDPNYTTPLYWEDFANAITAIVENAFIEHAEPGDQVFAVITDPLDVTNFFETAKQPWANANLSFDLDFADLYPKFANTDDPMDLTIHYEIERAGLTPNAVSPTATFTFDSRVAGVIPPNPPDLENPDLQLPVVTGVSNVPDVIAATDRDKPGTFTVKNGLTDPDILPEHEVKCYLGNATIPFETFSPLVAVQGFSVPIPANVMATLTPPSDTARYTIEITGLGKNVNKSLTKTVVVNQIPVVLPDPTIRIRNPAVRDYIECYGMRSPTSGYVLGLQVAKTTLLPQGTIITAHFEAHSNATGNALITGTANSATYTIQAANIPDVAGVGTAANFKAAQPRQGALAWGKYWITAQNGLQSSTPVIKPLDTINSSFQYCDLALAPV</sequence>
<accession>A0ACC5MC09</accession>
<dbReference type="Proteomes" id="UP000589818">
    <property type="component" value="Unassembled WGS sequence"/>
</dbReference>
<dbReference type="EMBL" id="JACHVR010000001">
    <property type="protein sequence ID" value="MBB2886186.1"/>
    <property type="molecule type" value="Genomic_DNA"/>
</dbReference>
<keyword evidence="2" id="KW-1185">Reference proteome</keyword>
<reference evidence="1" key="1">
    <citation type="submission" date="2020-08" db="EMBL/GenBank/DDBJ databases">
        <title>Plant associated metagenomes--Microbial community diversity and host control of community assembly across model and emerging plant ecological genomics systems.</title>
        <authorList>
            <person name="Dangl J."/>
        </authorList>
    </citation>
    <scope>NUCLEOTIDE SEQUENCE</scope>
    <source>
        <strain evidence="1">KD5</strain>
    </source>
</reference>
<name>A0ACC5MC09_9PSED</name>
<organism evidence="1 2">
    <name type="scientific">Pseudomonas umsongensis</name>
    <dbReference type="NCBI Taxonomy" id="198618"/>
    <lineage>
        <taxon>Bacteria</taxon>
        <taxon>Pseudomonadati</taxon>
        <taxon>Pseudomonadota</taxon>
        <taxon>Gammaproteobacteria</taxon>
        <taxon>Pseudomonadales</taxon>
        <taxon>Pseudomonadaceae</taxon>
        <taxon>Pseudomonas</taxon>
    </lineage>
</organism>
<proteinExistence type="predicted"/>
<evidence type="ECO:0000313" key="2">
    <source>
        <dbReference type="Proteomes" id="UP000589818"/>
    </source>
</evidence>
<evidence type="ECO:0000313" key="1">
    <source>
        <dbReference type="EMBL" id="MBB2886186.1"/>
    </source>
</evidence>
<comment type="caution">
    <text evidence="1">The sequence shown here is derived from an EMBL/GenBank/DDBJ whole genome shotgun (WGS) entry which is preliminary data.</text>
</comment>
<gene>
    <name evidence="1" type="ORF">FHR69_002052</name>
</gene>